<evidence type="ECO:0000256" key="7">
    <source>
        <dbReference type="ARBA" id="ARBA00048277"/>
    </source>
</evidence>
<dbReference type="EC" id="6.2.1.2" evidence="4"/>
<dbReference type="InterPro" id="IPR020845">
    <property type="entry name" value="AMP-binding_CS"/>
</dbReference>
<dbReference type="SUPFAM" id="SSF56801">
    <property type="entry name" value="Acetyl-CoA synthetase-like"/>
    <property type="match status" value="1"/>
</dbReference>
<dbReference type="GO" id="GO:0006631">
    <property type="term" value="P:fatty acid metabolic process"/>
    <property type="evidence" value="ECO:0007669"/>
    <property type="project" value="TreeGrafter"/>
</dbReference>
<evidence type="ECO:0000256" key="5">
    <source>
        <dbReference type="ARBA" id="ARBA00039638"/>
    </source>
</evidence>
<dbReference type="PROSITE" id="PS00455">
    <property type="entry name" value="AMP_BINDING"/>
    <property type="match status" value="1"/>
</dbReference>
<evidence type="ECO:0000259" key="9">
    <source>
        <dbReference type="Pfam" id="PF13193"/>
    </source>
</evidence>
<reference evidence="10" key="1">
    <citation type="submission" date="2015-06" db="EMBL/GenBank/DDBJ databases">
        <authorList>
            <person name="Hoefler B.C."/>
            <person name="Straight P.D."/>
        </authorList>
    </citation>
    <scope>NUCLEOTIDE SEQUENCE</scope>
</reference>
<dbReference type="PANTHER" id="PTHR43201:SF5">
    <property type="entry name" value="MEDIUM-CHAIN ACYL-COA LIGASE ACSF2, MITOCHONDRIAL"/>
    <property type="match status" value="1"/>
</dbReference>
<evidence type="ECO:0000256" key="2">
    <source>
        <dbReference type="ARBA" id="ARBA00022598"/>
    </source>
</evidence>
<dbReference type="EMBL" id="GDHF01003311">
    <property type="protein sequence ID" value="JAI49003.1"/>
    <property type="molecule type" value="Transcribed_RNA"/>
</dbReference>
<evidence type="ECO:0000256" key="1">
    <source>
        <dbReference type="ARBA" id="ARBA00006432"/>
    </source>
</evidence>
<dbReference type="AlphaFoldDB" id="A0A0K8WCU3"/>
<dbReference type="GO" id="GO:0031956">
    <property type="term" value="F:medium-chain fatty acid-CoA ligase activity"/>
    <property type="evidence" value="ECO:0007669"/>
    <property type="project" value="UniProtKB-EC"/>
</dbReference>
<gene>
    <name evidence="10" type="primary">Acsf2_1</name>
    <name evidence="10" type="ORF">c0_g1_i2</name>
</gene>
<protein>
    <recommendedName>
        <fullName evidence="5">Medium-chain acyl-CoA ligase ACSF2, mitochondrial</fullName>
        <ecNumber evidence="4">6.2.1.2</ecNumber>
    </recommendedName>
</protein>
<sequence>MMNGKRFAFTQHFYKSVLSPSRRQRSLIWLRRLSVEPPATVKGHNSHPAHLHYIGKHPLVYRSVGQELERAAAEYGSAESIVSCHEQKRYTFRSLIEDVDRVAAGLLKLGLQQGDHVGIWAPNNMHWYLTMLGAARAGLVSVGINPAFQGPEVEYCLKKVKVKALIMPESFKTQNYYEIMKGICPELPDNVDGRIKSANLPHLKYVVVDSPNKLKGALTFDDLLDLSNPGEREAIIQLQHHIMPDSGCNIQFTSGTTGKPKAAVLSHYNFVNNGIHIGNRNQFDVSSRICVQVPLFHVYGVVITIMSAMTHGSTLVLPAAGFSPADSLHAIVNEKCTVIHGTPTMYVDLIKKQRELKLPLETAKMAVTGGAPCSPQLFLDIKNILGLDHVRTVYGLTETTAVIFQSKPGDKSEQILNTVGHLLEHIEVKVVDAEGHIVQFGEPGELYVRGYATMLEYYDDAEKTKETIGNDKWLKTGDQFILQADGYGRIVGRLKEMIIRGGENLFPKEIEDFLNSHPKIIEAHVIGVPDERLGEECCAFVRLQDGVVTITHNEVKEFAKGKLAHFKVPRYIIPIDQFPRTASGKIQKFKLAEAYKEMQK</sequence>
<accession>A0A0K8WCU3</accession>
<dbReference type="FunFam" id="3.40.50.12780:FF:000003">
    <property type="entry name" value="Long-chain-fatty-acid--CoA ligase FadD"/>
    <property type="match status" value="1"/>
</dbReference>
<evidence type="ECO:0000256" key="4">
    <source>
        <dbReference type="ARBA" id="ARBA00039009"/>
    </source>
</evidence>
<organism evidence="10">
    <name type="scientific">Bactrocera latifrons</name>
    <name type="common">Malaysian fruit fly</name>
    <name type="synonym">Chaetodacus latifrons</name>
    <dbReference type="NCBI Taxonomy" id="174628"/>
    <lineage>
        <taxon>Eukaryota</taxon>
        <taxon>Metazoa</taxon>
        <taxon>Ecdysozoa</taxon>
        <taxon>Arthropoda</taxon>
        <taxon>Hexapoda</taxon>
        <taxon>Insecta</taxon>
        <taxon>Pterygota</taxon>
        <taxon>Neoptera</taxon>
        <taxon>Endopterygota</taxon>
        <taxon>Diptera</taxon>
        <taxon>Brachycera</taxon>
        <taxon>Muscomorpha</taxon>
        <taxon>Tephritoidea</taxon>
        <taxon>Tephritidae</taxon>
        <taxon>Bactrocera</taxon>
        <taxon>Bactrocera</taxon>
    </lineage>
</organism>
<evidence type="ECO:0000259" key="8">
    <source>
        <dbReference type="Pfam" id="PF00501"/>
    </source>
</evidence>
<comment type="catalytic activity">
    <reaction evidence="7">
        <text>a medium-chain fatty acid + ATP + CoA = a medium-chain fatty acyl-CoA + AMP + diphosphate</text>
        <dbReference type="Rhea" id="RHEA:48340"/>
        <dbReference type="ChEBI" id="CHEBI:30616"/>
        <dbReference type="ChEBI" id="CHEBI:33019"/>
        <dbReference type="ChEBI" id="CHEBI:57287"/>
        <dbReference type="ChEBI" id="CHEBI:59558"/>
        <dbReference type="ChEBI" id="CHEBI:90546"/>
        <dbReference type="ChEBI" id="CHEBI:456215"/>
        <dbReference type="EC" id="6.2.1.2"/>
    </reaction>
</comment>
<evidence type="ECO:0000256" key="3">
    <source>
        <dbReference type="ARBA" id="ARBA00037247"/>
    </source>
</evidence>
<comment type="similarity">
    <text evidence="1">Belongs to the ATP-dependent AMP-binding enzyme family.</text>
</comment>
<name>A0A0K8WCU3_BACLA</name>
<dbReference type="InterPro" id="IPR000873">
    <property type="entry name" value="AMP-dep_synth/lig_dom"/>
</dbReference>
<keyword evidence="2" id="KW-0436">Ligase</keyword>
<dbReference type="Gene3D" id="3.40.50.12780">
    <property type="entry name" value="N-terminal domain of ligase-like"/>
    <property type="match status" value="1"/>
</dbReference>
<evidence type="ECO:0000256" key="6">
    <source>
        <dbReference type="ARBA" id="ARBA00047319"/>
    </source>
</evidence>
<comment type="catalytic activity">
    <reaction evidence="6">
        <text>octanoate + ATP + CoA = octanoyl-CoA + AMP + diphosphate</text>
        <dbReference type="Rhea" id="RHEA:33631"/>
        <dbReference type="ChEBI" id="CHEBI:25646"/>
        <dbReference type="ChEBI" id="CHEBI:30616"/>
        <dbReference type="ChEBI" id="CHEBI:33019"/>
        <dbReference type="ChEBI" id="CHEBI:57287"/>
        <dbReference type="ChEBI" id="CHEBI:57386"/>
        <dbReference type="ChEBI" id="CHEBI:456215"/>
    </reaction>
</comment>
<proteinExistence type="inferred from homology"/>
<dbReference type="InterPro" id="IPR042099">
    <property type="entry name" value="ANL_N_sf"/>
</dbReference>
<dbReference type="InterPro" id="IPR045851">
    <property type="entry name" value="AMP-bd_C_sf"/>
</dbReference>
<comment type="function">
    <text evidence="3">Acyl-CoA synthases catalyze the initial reaction in fatty acid metabolism, by forming a thioester with CoA. Has some preference toward medium-chain substrates. Plays a role in adipocyte differentiation.</text>
</comment>
<dbReference type="InterPro" id="IPR025110">
    <property type="entry name" value="AMP-bd_C"/>
</dbReference>
<feature type="domain" description="AMP-dependent synthetase/ligase" evidence="8">
    <location>
        <begin position="68"/>
        <end position="458"/>
    </location>
</feature>
<dbReference type="OrthoDB" id="10253115at2759"/>
<feature type="domain" description="AMP-binding enzyme C-terminal" evidence="9">
    <location>
        <begin position="509"/>
        <end position="585"/>
    </location>
</feature>
<dbReference type="PANTHER" id="PTHR43201">
    <property type="entry name" value="ACYL-COA SYNTHETASE"/>
    <property type="match status" value="1"/>
</dbReference>
<evidence type="ECO:0000313" key="10">
    <source>
        <dbReference type="EMBL" id="JAI49003.1"/>
    </source>
</evidence>
<dbReference type="FunFam" id="3.30.300.30:FF:000008">
    <property type="entry name" value="2,3-dihydroxybenzoate-AMP ligase"/>
    <property type="match status" value="1"/>
</dbReference>
<dbReference type="Pfam" id="PF13193">
    <property type="entry name" value="AMP-binding_C"/>
    <property type="match status" value="1"/>
</dbReference>
<dbReference type="Gene3D" id="3.30.300.30">
    <property type="match status" value="1"/>
</dbReference>
<dbReference type="Pfam" id="PF00501">
    <property type="entry name" value="AMP-binding"/>
    <property type="match status" value="1"/>
</dbReference>